<evidence type="ECO:0000313" key="8">
    <source>
        <dbReference type="EMBL" id="KAE8254301.1"/>
    </source>
</evidence>
<feature type="compositionally biased region" description="Low complexity" evidence="7">
    <location>
        <begin position="454"/>
        <end position="470"/>
    </location>
</feature>
<evidence type="ECO:0000256" key="2">
    <source>
        <dbReference type="ARBA" id="ARBA00023015"/>
    </source>
</evidence>
<dbReference type="CDD" id="cd00059">
    <property type="entry name" value="FH_FOX"/>
    <property type="match status" value="1"/>
</dbReference>
<feature type="region of interest" description="Disordered" evidence="7">
    <location>
        <begin position="1250"/>
        <end position="1287"/>
    </location>
</feature>
<feature type="region of interest" description="Disordered" evidence="7">
    <location>
        <begin position="1125"/>
        <end position="1176"/>
    </location>
</feature>
<evidence type="ECO:0000256" key="1">
    <source>
        <dbReference type="ARBA" id="ARBA00004123"/>
    </source>
</evidence>
<dbReference type="GO" id="GO:0000987">
    <property type="term" value="F:cis-regulatory region sequence-specific DNA binding"/>
    <property type="evidence" value="ECO:0007669"/>
    <property type="project" value="TreeGrafter"/>
</dbReference>
<keyword evidence="5 6" id="KW-0539">Nucleus</keyword>
<name>A0A177T7K1_9BASI</name>
<comment type="subcellular location">
    <subcellularLocation>
        <location evidence="1 6">Nucleus</location>
    </subcellularLocation>
</comment>
<feature type="compositionally biased region" description="Polar residues" evidence="7">
    <location>
        <begin position="71"/>
        <end position="89"/>
    </location>
</feature>
<evidence type="ECO:0000256" key="6">
    <source>
        <dbReference type="PROSITE-ProRule" id="PRU00089"/>
    </source>
</evidence>
<dbReference type="InterPro" id="IPR047119">
    <property type="entry name" value="FOXN2/3-like"/>
</dbReference>
<dbReference type="PROSITE" id="PS50039">
    <property type="entry name" value="FORK_HEAD_3"/>
    <property type="match status" value="1"/>
</dbReference>
<dbReference type="InterPro" id="IPR030456">
    <property type="entry name" value="TF_fork_head_CS_2"/>
</dbReference>
<reference evidence="8" key="2">
    <citation type="journal article" date="2019" name="IMA Fungus">
        <title>Genome sequencing and comparison of five Tilletia species to identify candidate genes for the detection of regulated species infecting wheat.</title>
        <authorList>
            <person name="Nguyen H.D.T."/>
            <person name="Sultana T."/>
            <person name="Kesanakurti P."/>
            <person name="Hambleton S."/>
        </authorList>
    </citation>
    <scope>NUCLEOTIDE SEQUENCE</scope>
    <source>
        <strain evidence="8">DAOMC 236416</strain>
    </source>
</reference>
<dbReference type="InterPro" id="IPR036388">
    <property type="entry name" value="WH-like_DNA-bd_sf"/>
</dbReference>
<comment type="caution">
    <text evidence="8">The sequence shown here is derived from an EMBL/GenBank/DDBJ whole genome shotgun (WGS) entry which is preliminary data.</text>
</comment>
<feature type="compositionally biased region" description="Low complexity" evidence="7">
    <location>
        <begin position="421"/>
        <end position="432"/>
    </location>
</feature>
<evidence type="ECO:0000256" key="7">
    <source>
        <dbReference type="SAM" id="MobiDB-lite"/>
    </source>
</evidence>
<feature type="region of interest" description="Disordered" evidence="7">
    <location>
        <begin position="389"/>
        <end position="408"/>
    </location>
</feature>
<feature type="compositionally biased region" description="Polar residues" evidence="7">
    <location>
        <begin position="131"/>
        <end position="141"/>
    </location>
</feature>
<sequence length="1287" mass="134869">MATGLDDNDGSIYSDSSWELRHSPMSSEFVWLPSPLEDPGQRQQQATTQGQQEQQQHSQIRSFDADPIISATGSESSSPFPECPTSAQAQLHAGPSSGISVGGGTLHPSPIPHPSPQFSPSFGSLPRLNLPDSNPFESEATTLSLPVVEAPARSAIPPTTEEAIGSLELLTDFELRYSPPTPTAPQQQLSAIQGSDTPRVWSTSQQCVFAPSLWGWEGMDDSPTMVEGRQPVDRDAHQQSGSAVARHQLLSPRAVLPSLPVSPPRSRNNPASATVSAVEHLNAEGSTRNDRPPPSFATAAAQAHPGIMQHSQQAPTLNFPSLVRSASGISSLVGEQAQSQPRSSWNTSAMLPPRMYAASDTAQPKDGYAAWHMGQARLAAGVSAAIPAAETAPGPSSSDALSSITEGLPRGEINPLSARVMPSGAASSSSLLPMMPFETMGKMDELDEKALQPSGAAAAAAVGGSSRSYRPPSPTHIGAGMALQEPEEAATPSDEKSRYTAAVGAGVEEHRAGDGAAGTATAKGAMVDVKSEVAGGRSGKASLSKVDLDKGSTSYHPRAKACTNKPETMYESAQAALEDQVGYHQPKIKPTQPYPNLIRLTLLTSPTGKLCLSELYEAMAENFPWFKTQGMGWKNSIRHNLSINSAFLRIERAEKDDKNKGSLWFVDMQVEPASVRPPKLSTSGRGGIRAPRSKLVSAAEAELRRENEDENEEDSELDQDAEGETDSDHDGGGGSAAPGGAEALRDTAGSSSSQMAGSGEAAGMVGVKHETSHAGYLDASSSQHAMLEATSSSSTKSHDPSSQATRQKAAPPAKKTKLMPLGRMTRAQLSLFGSMPSAGSAATGADSKTRSYAGAQKRLRDDSSQGSSPRQKQGHQLTPQSPNHIVIPHATPVGPASAPASRSSTQGRQGGPPPPFVPVQSASSPSVLDFGTSRSMAFGMMGSLPTAPATMGTAAGAGSSSSSLFGAPFHQPFVSGPFTTTATLPRFWEGSRCPGCGRWRNECICNLPVFQHGPLVAQQQQQQQHQQHQQPLPSPAFPFFHAPLTHGQSTLQSMNSPMPSTPVRKNSYVHVGTRFSTNPSANANANASASTNLGHTFPPYYSSASSSYSNPFDVVAGRSIALSLGQPHRTADPPSQRPTLPTPELGPVRDGNLSLSGSLTAGHSQSGGGYGGPPSTSFWYPPSSPWVMAPQDGAGEVPDVPDSPSENVMRSRLARDFALTSKPSLPPPLSVDALIHNPSDEHTAAQELLAMRTRSGGPDQMSDVPDGDAAPSTSPASGEDEHTEMSS</sequence>
<dbReference type="PANTHER" id="PTHR13962">
    <property type="entry name" value="FORKHEAD BOX PROTEIN N3-LIKE PROTEIN-RELATED"/>
    <property type="match status" value="1"/>
</dbReference>
<evidence type="ECO:0000256" key="3">
    <source>
        <dbReference type="ARBA" id="ARBA00023125"/>
    </source>
</evidence>
<reference evidence="8" key="1">
    <citation type="submission" date="2016-04" db="EMBL/GenBank/DDBJ databases">
        <authorList>
            <person name="Nguyen H.D."/>
            <person name="Samba Siva P."/>
            <person name="Cullis J."/>
            <person name="Levesque C.A."/>
            <person name="Hambleton S."/>
        </authorList>
    </citation>
    <scope>NUCLEOTIDE SEQUENCE</scope>
    <source>
        <strain evidence="8">DAOMC 236416</strain>
    </source>
</reference>
<feature type="region of interest" description="Disordered" evidence="7">
    <location>
        <begin position="541"/>
        <end position="560"/>
    </location>
</feature>
<dbReference type="PRINTS" id="PR00053">
    <property type="entry name" value="FORKHEAD"/>
</dbReference>
<dbReference type="SMART" id="SM00339">
    <property type="entry name" value="FH"/>
    <property type="match status" value="1"/>
</dbReference>
<accession>A0A177T7K1</accession>
<feature type="compositionally biased region" description="Acidic residues" evidence="7">
    <location>
        <begin position="708"/>
        <end position="725"/>
    </location>
</feature>
<dbReference type="InterPro" id="IPR001766">
    <property type="entry name" value="Fork_head_dom"/>
</dbReference>
<dbReference type="PANTHER" id="PTHR13962:SF17">
    <property type="entry name" value="FORKHEAD BOX PROTEIN N4"/>
    <property type="match status" value="1"/>
</dbReference>
<dbReference type="Pfam" id="PF00250">
    <property type="entry name" value="Forkhead"/>
    <property type="match status" value="1"/>
</dbReference>
<dbReference type="GO" id="GO:0005634">
    <property type="term" value="C:nucleus"/>
    <property type="evidence" value="ECO:0007669"/>
    <property type="project" value="UniProtKB-SubCell"/>
</dbReference>
<dbReference type="InterPro" id="IPR036390">
    <property type="entry name" value="WH_DNA-bd_sf"/>
</dbReference>
<feature type="region of interest" description="Disordered" evidence="7">
    <location>
        <begin position="783"/>
        <end position="821"/>
    </location>
</feature>
<evidence type="ECO:0000256" key="4">
    <source>
        <dbReference type="ARBA" id="ARBA00023163"/>
    </source>
</evidence>
<feature type="region of interest" description="Disordered" evidence="7">
    <location>
        <begin position="835"/>
        <end position="925"/>
    </location>
</feature>
<keyword evidence="9" id="KW-1185">Reference proteome</keyword>
<organism evidence="8 9">
    <name type="scientific">Tilletia indica</name>
    <dbReference type="NCBI Taxonomy" id="43049"/>
    <lineage>
        <taxon>Eukaryota</taxon>
        <taxon>Fungi</taxon>
        <taxon>Dikarya</taxon>
        <taxon>Basidiomycota</taxon>
        <taxon>Ustilaginomycotina</taxon>
        <taxon>Exobasidiomycetes</taxon>
        <taxon>Tilletiales</taxon>
        <taxon>Tilletiaceae</taxon>
        <taxon>Tilletia</taxon>
    </lineage>
</organism>
<keyword evidence="2" id="KW-0805">Transcription regulation</keyword>
<evidence type="ECO:0000256" key="5">
    <source>
        <dbReference type="ARBA" id="ARBA00023242"/>
    </source>
</evidence>
<dbReference type="SUPFAM" id="SSF46785">
    <property type="entry name" value="Winged helix' DNA-binding domain"/>
    <property type="match status" value="1"/>
</dbReference>
<dbReference type="Proteomes" id="UP000077521">
    <property type="component" value="Unassembled WGS sequence"/>
</dbReference>
<dbReference type="Gene3D" id="1.10.10.10">
    <property type="entry name" value="Winged helix-like DNA-binding domain superfamily/Winged helix DNA-binding domain"/>
    <property type="match status" value="1"/>
</dbReference>
<dbReference type="PROSITE" id="PS00658">
    <property type="entry name" value="FORK_HEAD_2"/>
    <property type="match status" value="1"/>
</dbReference>
<gene>
    <name evidence="8" type="ORF">A4X13_0g3468</name>
</gene>
<dbReference type="GO" id="GO:0003700">
    <property type="term" value="F:DNA-binding transcription factor activity"/>
    <property type="evidence" value="ECO:0007669"/>
    <property type="project" value="InterPro"/>
</dbReference>
<proteinExistence type="predicted"/>
<feature type="region of interest" description="Disordered" evidence="7">
    <location>
        <begin position="675"/>
        <end position="764"/>
    </location>
</feature>
<feature type="compositionally biased region" description="Low complexity" evidence="7">
    <location>
        <begin position="738"/>
        <end position="763"/>
    </location>
</feature>
<feature type="region of interest" description="Disordered" evidence="7">
    <location>
        <begin position="221"/>
        <end position="312"/>
    </location>
</feature>
<protein>
    <submittedName>
        <fullName evidence="8">Uncharacterized protein</fullName>
    </submittedName>
</protein>
<keyword evidence="3 6" id="KW-0238">DNA-binding</keyword>
<feature type="compositionally biased region" description="Polar residues" evidence="7">
    <location>
        <begin position="394"/>
        <end position="405"/>
    </location>
</feature>
<keyword evidence="4" id="KW-0804">Transcription</keyword>
<feature type="region of interest" description="Disordered" evidence="7">
    <location>
        <begin position="451"/>
        <end position="479"/>
    </location>
</feature>
<evidence type="ECO:0000313" key="9">
    <source>
        <dbReference type="Proteomes" id="UP000077521"/>
    </source>
</evidence>
<dbReference type="EMBL" id="LWDF02000195">
    <property type="protein sequence ID" value="KAE8254301.1"/>
    <property type="molecule type" value="Genomic_DNA"/>
</dbReference>
<feature type="compositionally biased region" description="Low complexity" evidence="7">
    <location>
        <begin position="249"/>
        <end position="273"/>
    </location>
</feature>
<feature type="DNA-binding region" description="Fork-head" evidence="6">
    <location>
        <begin position="589"/>
        <end position="667"/>
    </location>
</feature>
<feature type="region of interest" description="Disordered" evidence="7">
    <location>
        <begin position="29"/>
        <end position="141"/>
    </location>
</feature>
<feature type="compositionally biased region" description="Low complexity" evidence="7">
    <location>
        <begin position="41"/>
        <end position="59"/>
    </location>
</feature>
<feature type="compositionally biased region" description="Polar residues" evidence="7">
    <location>
        <begin position="864"/>
        <end position="883"/>
    </location>
</feature>
<feature type="region of interest" description="Disordered" evidence="7">
    <location>
        <begin position="413"/>
        <end position="432"/>
    </location>
</feature>